<accession>A0AAE1IQ18</accession>
<evidence type="ECO:0000313" key="3">
    <source>
        <dbReference type="Proteomes" id="UP001293593"/>
    </source>
</evidence>
<dbReference type="EMBL" id="JAWXYG010000014">
    <property type="protein sequence ID" value="KAK4254072.1"/>
    <property type="molecule type" value="Genomic_DNA"/>
</dbReference>
<dbReference type="PANTHER" id="PTHR31672">
    <property type="entry name" value="BNACNNG10540D PROTEIN"/>
    <property type="match status" value="1"/>
</dbReference>
<dbReference type="SMART" id="SM00256">
    <property type="entry name" value="FBOX"/>
    <property type="match status" value="1"/>
</dbReference>
<proteinExistence type="predicted"/>
<dbReference type="Pfam" id="PF08268">
    <property type="entry name" value="FBA_3"/>
    <property type="match status" value="1"/>
</dbReference>
<evidence type="ECO:0000259" key="1">
    <source>
        <dbReference type="PROSITE" id="PS50181"/>
    </source>
</evidence>
<dbReference type="AlphaFoldDB" id="A0AAE1IQ18"/>
<dbReference type="PANTHER" id="PTHR31672:SF10">
    <property type="entry name" value="F-BOX DOMAIN-CONTAINING PROTEIN"/>
    <property type="match status" value="1"/>
</dbReference>
<dbReference type="Pfam" id="PF12937">
    <property type="entry name" value="F-box-like"/>
    <property type="match status" value="1"/>
</dbReference>
<dbReference type="Proteomes" id="UP001293593">
    <property type="component" value="Unassembled WGS sequence"/>
</dbReference>
<comment type="caution">
    <text evidence="2">The sequence shown here is derived from an EMBL/GenBank/DDBJ whole genome shotgun (WGS) entry which is preliminary data.</text>
</comment>
<dbReference type="InterPro" id="IPR001810">
    <property type="entry name" value="F-box_dom"/>
</dbReference>
<feature type="domain" description="F-box" evidence="1">
    <location>
        <begin position="14"/>
        <end position="54"/>
    </location>
</feature>
<dbReference type="InterPro" id="IPR050796">
    <property type="entry name" value="SCF_F-box_component"/>
</dbReference>
<protein>
    <recommendedName>
        <fullName evidence="1">F-box domain-containing protein</fullName>
    </recommendedName>
</protein>
<dbReference type="InterPro" id="IPR017451">
    <property type="entry name" value="F-box-assoc_interact_dom"/>
</dbReference>
<dbReference type="PROSITE" id="PS50181">
    <property type="entry name" value="FBOX"/>
    <property type="match status" value="1"/>
</dbReference>
<keyword evidence="3" id="KW-1185">Reference proteome</keyword>
<dbReference type="InterPro" id="IPR036047">
    <property type="entry name" value="F-box-like_dom_sf"/>
</dbReference>
<sequence length="387" mass="45028">MKQVEMECDSPPWIPQELLRSIFKRLPVRTLIKWQCVCKDWKDLLNGPSFIQEHLEYSGHENPSLLFCFPTIHETREFCTVDSEMQVLPVESLPLIEFLRNAIVIGSINGLVCVKSNCKFKPNDNFINIILWNPAISKFRVLTKESNFFVNMGFGFCSIGGDYKVVIITYHSYAWTSWIHQVEVFSLSTYSWKKVEFGRLLDGVQIPFDGFGTNGAIFWSAYNGNGHFLVSYCIATEEFALIPSPISATELSHFLRCRLSVYDNKLALLSRTTSGNFEYTLIDLWVMEERKDSISEKRWSWTKKYSVKHPYDLHPSLVWRNMIVCKYFEVLREGNNVSKCIVDGVVLVNLTTYELKRFTFRRYGVDFEVFNYVESLIPVDQIHIKEL</sequence>
<dbReference type="SUPFAM" id="SSF81383">
    <property type="entry name" value="F-box domain"/>
    <property type="match status" value="1"/>
</dbReference>
<dbReference type="NCBIfam" id="TIGR01640">
    <property type="entry name" value="F_box_assoc_1"/>
    <property type="match status" value="1"/>
</dbReference>
<name>A0AAE1IQ18_9FABA</name>
<gene>
    <name evidence="2" type="ORF">QN277_009502</name>
</gene>
<reference evidence="2" key="1">
    <citation type="submission" date="2023-10" db="EMBL/GenBank/DDBJ databases">
        <title>Chromosome-level genome of the transformable northern wattle, Acacia crassicarpa.</title>
        <authorList>
            <person name="Massaro I."/>
            <person name="Sinha N.R."/>
            <person name="Poethig S."/>
            <person name="Leichty A.R."/>
        </authorList>
    </citation>
    <scope>NUCLEOTIDE SEQUENCE</scope>
    <source>
        <strain evidence="2">Acra3RX</strain>
        <tissue evidence="2">Leaf</tissue>
    </source>
</reference>
<dbReference type="Gene3D" id="1.20.1280.50">
    <property type="match status" value="1"/>
</dbReference>
<organism evidence="2 3">
    <name type="scientific">Acacia crassicarpa</name>
    <name type="common">northern wattle</name>
    <dbReference type="NCBI Taxonomy" id="499986"/>
    <lineage>
        <taxon>Eukaryota</taxon>
        <taxon>Viridiplantae</taxon>
        <taxon>Streptophyta</taxon>
        <taxon>Embryophyta</taxon>
        <taxon>Tracheophyta</taxon>
        <taxon>Spermatophyta</taxon>
        <taxon>Magnoliopsida</taxon>
        <taxon>eudicotyledons</taxon>
        <taxon>Gunneridae</taxon>
        <taxon>Pentapetalae</taxon>
        <taxon>rosids</taxon>
        <taxon>fabids</taxon>
        <taxon>Fabales</taxon>
        <taxon>Fabaceae</taxon>
        <taxon>Caesalpinioideae</taxon>
        <taxon>mimosoid clade</taxon>
        <taxon>Acacieae</taxon>
        <taxon>Acacia</taxon>
    </lineage>
</organism>
<evidence type="ECO:0000313" key="2">
    <source>
        <dbReference type="EMBL" id="KAK4254072.1"/>
    </source>
</evidence>
<dbReference type="InterPro" id="IPR013187">
    <property type="entry name" value="F-box-assoc_dom_typ3"/>
</dbReference>